<evidence type="ECO:0000313" key="1">
    <source>
        <dbReference type="EMBL" id="KKL72488.1"/>
    </source>
</evidence>
<comment type="caution">
    <text evidence="1">The sequence shown here is derived from an EMBL/GenBank/DDBJ whole genome shotgun (WGS) entry which is preliminary data.</text>
</comment>
<organism evidence="1">
    <name type="scientific">marine sediment metagenome</name>
    <dbReference type="NCBI Taxonomy" id="412755"/>
    <lineage>
        <taxon>unclassified sequences</taxon>
        <taxon>metagenomes</taxon>
        <taxon>ecological metagenomes</taxon>
    </lineage>
</organism>
<name>A0A0F9EEH3_9ZZZZ</name>
<proteinExistence type="predicted"/>
<sequence length="64" mass="7328">MAKKTKTKKPLTQYAKKKDLAEYISNLQQLHKLQGALLNNLQKRIKALSARACCPNHWGAYVIF</sequence>
<gene>
    <name evidence="1" type="ORF">LCGC14_2084400</name>
</gene>
<protein>
    <submittedName>
        <fullName evidence="1">Uncharacterized protein</fullName>
    </submittedName>
</protein>
<reference evidence="1" key="1">
    <citation type="journal article" date="2015" name="Nature">
        <title>Complex archaea that bridge the gap between prokaryotes and eukaryotes.</title>
        <authorList>
            <person name="Spang A."/>
            <person name="Saw J.H."/>
            <person name="Jorgensen S.L."/>
            <person name="Zaremba-Niedzwiedzka K."/>
            <person name="Martijn J."/>
            <person name="Lind A.E."/>
            <person name="van Eijk R."/>
            <person name="Schleper C."/>
            <person name="Guy L."/>
            <person name="Ettema T.J."/>
        </authorList>
    </citation>
    <scope>NUCLEOTIDE SEQUENCE</scope>
</reference>
<accession>A0A0F9EEH3</accession>
<dbReference type="EMBL" id="LAZR01025258">
    <property type="protein sequence ID" value="KKL72488.1"/>
    <property type="molecule type" value="Genomic_DNA"/>
</dbReference>
<dbReference type="AlphaFoldDB" id="A0A0F9EEH3"/>